<dbReference type="AlphaFoldDB" id="A0A832YY28"/>
<keyword evidence="1" id="KW-0479">Metal-binding</keyword>
<dbReference type="GO" id="GO:0046872">
    <property type="term" value="F:metal ion binding"/>
    <property type="evidence" value="ECO:0007669"/>
    <property type="project" value="UniProtKB-KW"/>
</dbReference>
<dbReference type="EMBL" id="DQTV01000057">
    <property type="protein sequence ID" value="HIP57056.1"/>
    <property type="molecule type" value="Genomic_DNA"/>
</dbReference>
<evidence type="ECO:0000313" key="5">
    <source>
        <dbReference type="Proteomes" id="UP000605805"/>
    </source>
</evidence>
<dbReference type="Proteomes" id="UP000605805">
    <property type="component" value="Unassembled WGS sequence"/>
</dbReference>
<dbReference type="Pfam" id="PF00596">
    <property type="entry name" value="Aldolase_II"/>
    <property type="match status" value="1"/>
</dbReference>
<gene>
    <name evidence="4" type="ORF">EYH02_03185</name>
</gene>
<organism evidence="4 5">
    <name type="scientific">Ignisphaera aggregans</name>
    <dbReference type="NCBI Taxonomy" id="334771"/>
    <lineage>
        <taxon>Archaea</taxon>
        <taxon>Thermoproteota</taxon>
        <taxon>Thermoprotei</taxon>
        <taxon>Desulfurococcales</taxon>
        <taxon>Desulfurococcaceae</taxon>
        <taxon>Ignisphaera</taxon>
    </lineage>
</organism>
<dbReference type="SMART" id="SM01007">
    <property type="entry name" value="Aldolase_II"/>
    <property type="match status" value="1"/>
</dbReference>
<keyword evidence="2" id="KW-0456">Lyase</keyword>
<accession>A0A832YY28</accession>
<dbReference type="GO" id="GO:0019323">
    <property type="term" value="P:pentose catabolic process"/>
    <property type="evidence" value="ECO:0007669"/>
    <property type="project" value="TreeGrafter"/>
</dbReference>
<evidence type="ECO:0000256" key="1">
    <source>
        <dbReference type="ARBA" id="ARBA00022723"/>
    </source>
</evidence>
<feature type="domain" description="Class II aldolase/adducin N-terminal" evidence="3">
    <location>
        <begin position="8"/>
        <end position="183"/>
    </location>
</feature>
<sequence>MSSLTMAEKICLAMRMLYLKGLITPLAGNISVRIDNRILVTPSAKLKFALRPEDIVEVDLQGRVLRGDKPTSELPMHLGIYRVCKECRSVVHIHGVYAPLLRQEDLALLPMDVELEYVLRPRICFVHTKPPGSTELASAVIEGVSSGCNVVVLERHGIVAVGSSLELALELAEAIELAARRMISGYAKR</sequence>
<dbReference type="SUPFAM" id="SSF53639">
    <property type="entry name" value="AraD/HMP-PK domain-like"/>
    <property type="match status" value="1"/>
</dbReference>
<reference evidence="4" key="1">
    <citation type="journal article" date="2020" name="ISME J.">
        <title>Gammaproteobacteria mediating utilization of methyl-, sulfur- and petroleum organic compounds in deep ocean hydrothermal plumes.</title>
        <authorList>
            <person name="Zhou Z."/>
            <person name="Liu Y."/>
            <person name="Pan J."/>
            <person name="Cron B.R."/>
            <person name="Toner B.M."/>
            <person name="Anantharaman K."/>
            <person name="Breier J.A."/>
            <person name="Dick G.J."/>
            <person name="Li M."/>
        </authorList>
    </citation>
    <scope>NUCLEOTIDE SEQUENCE</scope>
    <source>
        <strain evidence="4">SZUA-1435</strain>
    </source>
</reference>
<dbReference type="UniPathway" id="UPA00071"/>
<dbReference type="InterPro" id="IPR001303">
    <property type="entry name" value="Aldolase_II/adducin_N"/>
</dbReference>
<dbReference type="PANTHER" id="PTHR22789:SF0">
    <property type="entry name" value="3-OXO-TETRONATE 4-PHOSPHATE DECARBOXYLASE-RELATED"/>
    <property type="match status" value="1"/>
</dbReference>
<dbReference type="Gene3D" id="3.40.225.10">
    <property type="entry name" value="Class II aldolase/adducin N-terminal domain"/>
    <property type="match status" value="1"/>
</dbReference>
<evidence type="ECO:0000313" key="4">
    <source>
        <dbReference type="EMBL" id="HIP57056.1"/>
    </source>
</evidence>
<evidence type="ECO:0000259" key="3">
    <source>
        <dbReference type="SMART" id="SM01007"/>
    </source>
</evidence>
<evidence type="ECO:0000256" key="2">
    <source>
        <dbReference type="ARBA" id="ARBA00023239"/>
    </source>
</evidence>
<proteinExistence type="predicted"/>
<dbReference type="InterPro" id="IPR050197">
    <property type="entry name" value="Aldolase_class_II_sugar_metab"/>
</dbReference>
<comment type="caution">
    <text evidence="4">The sequence shown here is derived from an EMBL/GenBank/DDBJ whole genome shotgun (WGS) entry which is preliminary data.</text>
</comment>
<dbReference type="PANTHER" id="PTHR22789">
    <property type="entry name" value="FUCULOSE PHOSPHATE ALDOLASE"/>
    <property type="match status" value="1"/>
</dbReference>
<name>A0A832YY28_9CREN</name>
<dbReference type="GO" id="GO:0005829">
    <property type="term" value="C:cytosol"/>
    <property type="evidence" value="ECO:0007669"/>
    <property type="project" value="TreeGrafter"/>
</dbReference>
<dbReference type="GO" id="GO:0016832">
    <property type="term" value="F:aldehyde-lyase activity"/>
    <property type="evidence" value="ECO:0007669"/>
    <property type="project" value="TreeGrafter"/>
</dbReference>
<dbReference type="InterPro" id="IPR036409">
    <property type="entry name" value="Aldolase_II/adducin_N_sf"/>
</dbReference>
<protein>
    <submittedName>
        <fullName evidence="4">Class II aldolase/adducin family protein</fullName>
    </submittedName>
</protein>